<sequence>MRLLLPLTLLCFGVCAAPVPDPNVVARIDPIPLRPKVDDYMRREDGMHYSADSDAPDWPSDAIPERVGLESAADPGPDRTAVIPVRSRGCRLFLCL</sequence>
<protein>
    <submittedName>
        <fullName evidence="2">Uncharacterized protein</fullName>
    </submittedName>
</protein>
<accession>A0AAD7KDS0</accession>
<keyword evidence="1" id="KW-0732">Signal</keyword>
<dbReference type="AlphaFoldDB" id="A0AAD7KDS0"/>
<name>A0AAD7KDS0_9AGAR</name>
<reference evidence="2" key="1">
    <citation type="submission" date="2023-03" db="EMBL/GenBank/DDBJ databases">
        <title>Massive genome expansion in bonnet fungi (Mycena s.s.) driven by repeated elements and novel gene families across ecological guilds.</title>
        <authorList>
            <consortium name="Lawrence Berkeley National Laboratory"/>
            <person name="Harder C.B."/>
            <person name="Miyauchi S."/>
            <person name="Viragh M."/>
            <person name="Kuo A."/>
            <person name="Thoen E."/>
            <person name="Andreopoulos B."/>
            <person name="Lu D."/>
            <person name="Skrede I."/>
            <person name="Drula E."/>
            <person name="Henrissat B."/>
            <person name="Morin E."/>
            <person name="Kohler A."/>
            <person name="Barry K."/>
            <person name="LaButti K."/>
            <person name="Morin E."/>
            <person name="Salamov A."/>
            <person name="Lipzen A."/>
            <person name="Mereny Z."/>
            <person name="Hegedus B."/>
            <person name="Baldrian P."/>
            <person name="Stursova M."/>
            <person name="Weitz H."/>
            <person name="Taylor A."/>
            <person name="Grigoriev I.V."/>
            <person name="Nagy L.G."/>
            <person name="Martin F."/>
            <person name="Kauserud H."/>
        </authorList>
    </citation>
    <scope>NUCLEOTIDE SEQUENCE</scope>
    <source>
        <strain evidence="2">CBHHK182m</strain>
    </source>
</reference>
<feature type="signal peptide" evidence="1">
    <location>
        <begin position="1"/>
        <end position="16"/>
    </location>
</feature>
<dbReference type="Proteomes" id="UP001215598">
    <property type="component" value="Unassembled WGS sequence"/>
</dbReference>
<gene>
    <name evidence="2" type="ORF">B0H16DRAFT_465035</name>
</gene>
<evidence type="ECO:0000256" key="1">
    <source>
        <dbReference type="SAM" id="SignalP"/>
    </source>
</evidence>
<proteinExistence type="predicted"/>
<organism evidence="2 3">
    <name type="scientific">Mycena metata</name>
    <dbReference type="NCBI Taxonomy" id="1033252"/>
    <lineage>
        <taxon>Eukaryota</taxon>
        <taxon>Fungi</taxon>
        <taxon>Dikarya</taxon>
        <taxon>Basidiomycota</taxon>
        <taxon>Agaricomycotina</taxon>
        <taxon>Agaricomycetes</taxon>
        <taxon>Agaricomycetidae</taxon>
        <taxon>Agaricales</taxon>
        <taxon>Marasmiineae</taxon>
        <taxon>Mycenaceae</taxon>
        <taxon>Mycena</taxon>
    </lineage>
</organism>
<feature type="chain" id="PRO_5042181634" evidence="1">
    <location>
        <begin position="17"/>
        <end position="96"/>
    </location>
</feature>
<evidence type="ECO:0000313" key="2">
    <source>
        <dbReference type="EMBL" id="KAJ7782699.1"/>
    </source>
</evidence>
<dbReference type="EMBL" id="JARKIB010000003">
    <property type="protein sequence ID" value="KAJ7782699.1"/>
    <property type="molecule type" value="Genomic_DNA"/>
</dbReference>
<keyword evidence="3" id="KW-1185">Reference proteome</keyword>
<evidence type="ECO:0000313" key="3">
    <source>
        <dbReference type="Proteomes" id="UP001215598"/>
    </source>
</evidence>
<comment type="caution">
    <text evidence="2">The sequence shown here is derived from an EMBL/GenBank/DDBJ whole genome shotgun (WGS) entry which is preliminary data.</text>
</comment>